<evidence type="ECO:0000313" key="3">
    <source>
        <dbReference type="EMBL" id="CAB4196107.1"/>
    </source>
</evidence>
<dbReference type="EMBL" id="LR797017">
    <property type="protein sequence ID" value="CAB4181333.1"/>
    <property type="molecule type" value="Genomic_DNA"/>
</dbReference>
<accession>A0A6J5RP58</accession>
<sequence>MTWERIQTQLGRGDTVTISWRVPGGRSSPALSVSISRSVTKRLGLMKGEKSRVICERDKMAGKLRICLAGQNTPRHECRHVAWKDESCAISIPLDDVQVKDRKPAQDVLWSVEDEWLVIKLPQWACPIIQVLGKAA</sequence>
<reference evidence="3" key="1">
    <citation type="submission" date="2020-05" db="EMBL/GenBank/DDBJ databases">
        <authorList>
            <person name="Chiriac C."/>
            <person name="Salcher M."/>
            <person name="Ghai R."/>
            <person name="Kavagutti S V."/>
        </authorList>
    </citation>
    <scope>NUCLEOTIDE SEQUENCE</scope>
</reference>
<organism evidence="3">
    <name type="scientific">uncultured Caudovirales phage</name>
    <dbReference type="NCBI Taxonomy" id="2100421"/>
    <lineage>
        <taxon>Viruses</taxon>
        <taxon>Duplodnaviria</taxon>
        <taxon>Heunggongvirae</taxon>
        <taxon>Uroviricota</taxon>
        <taxon>Caudoviricetes</taxon>
        <taxon>Peduoviridae</taxon>
        <taxon>Maltschvirus</taxon>
        <taxon>Maltschvirus maltsch</taxon>
    </lineage>
</organism>
<evidence type="ECO:0000313" key="1">
    <source>
        <dbReference type="EMBL" id="CAB4169655.1"/>
    </source>
</evidence>
<dbReference type="EMBL" id="LR796842">
    <property type="protein sequence ID" value="CAB4169655.1"/>
    <property type="molecule type" value="Genomic_DNA"/>
</dbReference>
<dbReference type="EMBL" id="LR797245">
    <property type="protein sequence ID" value="CAB4196107.1"/>
    <property type="molecule type" value="Genomic_DNA"/>
</dbReference>
<name>A0A6J5RP58_9CAUD</name>
<proteinExistence type="predicted"/>
<protein>
    <submittedName>
        <fullName evidence="3">Uncharacterized protein</fullName>
    </submittedName>
</protein>
<evidence type="ECO:0000313" key="2">
    <source>
        <dbReference type="EMBL" id="CAB4181333.1"/>
    </source>
</evidence>
<evidence type="ECO:0000313" key="4">
    <source>
        <dbReference type="EMBL" id="CAB4211881.1"/>
    </source>
</evidence>
<gene>
    <name evidence="2" type="ORF">UFOVP1070_29</name>
    <name evidence="3" type="ORF">UFOVP1302_55</name>
    <name evidence="4" type="ORF">UFOVP1416_57</name>
    <name evidence="1" type="ORF">UFOVP895_58</name>
</gene>
<dbReference type="EMBL" id="LR797379">
    <property type="protein sequence ID" value="CAB4211881.1"/>
    <property type="molecule type" value="Genomic_DNA"/>
</dbReference>